<evidence type="ECO:0000313" key="9">
    <source>
        <dbReference type="Proteomes" id="UP000295680"/>
    </source>
</evidence>
<dbReference type="GO" id="GO:0004497">
    <property type="term" value="F:monooxygenase activity"/>
    <property type="evidence" value="ECO:0007669"/>
    <property type="project" value="UniProtKB-KW"/>
</dbReference>
<dbReference type="GO" id="GO:0020037">
    <property type="term" value="F:heme binding"/>
    <property type="evidence" value="ECO:0007669"/>
    <property type="project" value="InterPro"/>
</dbReference>
<evidence type="ECO:0000256" key="4">
    <source>
        <dbReference type="ARBA" id="ARBA00023002"/>
    </source>
</evidence>
<dbReference type="PRINTS" id="PR00359">
    <property type="entry name" value="BP450"/>
</dbReference>
<keyword evidence="4 7" id="KW-0560">Oxidoreductase</keyword>
<dbReference type="FunFam" id="1.10.630.10:FF:000018">
    <property type="entry name" value="Cytochrome P450 monooxygenase"/>
    <property type="match status" value="1"/>
</dbReference>
<dbReference type="GO" id="GO:0005506">
    <property type="term" value="F:iron ion binding"/>
    <property type="evidence" value="ECO:0007669"/>
    <property type="project" value="InterPro"/>
</dbReference>
<evidence type="ECO:0000256" key="6">
    <source>
        <dbReference type="ARBA" id="ARBA00023033"/>
    </source>
</evidence>
<keyword evidence="9" id="KW-1185">Reference proteome</keyword>
<dbReference type="OrthoDB" id="5500002at2"/>
<evidence type="ECO:0000256" key="1">
    <source>
        <dbReference type="ARBA" id="ARBA00010617"/>
    </source>
</evidence>
<accession>A0A4R2JJF2</accession>
<dbReference type="CDD" id="cd11029">
    <property type="entry name" value="CYP107-like"/>
    <property type="match status" value="1"/>
</dbReference>
<keyword evidence="5 7" id="KW-0408">Iron</keyword>
<keyword evidence="3 7" id="KW-0479">Metal-binding</keyword>
<protein>
    <submittedName>
        <fullName evidence="8">Cytochrome P450</fullName>
    </submittedName>
</protein>
<evidence type="ECO:0000256" key="5">
    <source>
        <dbReference type="ARBA" id="ARBA00023004"/>
    </source>
</evidence>
<keyword evidence="2 7" id="KW-0349">Heme</keyword>
<dbReference type="Proteomes" id="UP000295680">
    <property type="component" value="Unassembled WGS sequence"/>
</dbReference>
<evidence type="ECO:0000256" key="7">
    <source>
        <dbReference type="RuleBase" id="RU000461"/>
    </source>
</evidence>
<dbReference type="InterPro" id="IPR002397">
    <property type="entry name" value="Cyt_P450_B"/>
</dbReference>
<comment type="similarity">
    <text evidence="1 7">Belongs to the cytochrome P450 family.</text>
</comment>
<comment type="caution">
    <text evidence="8">The sequence shown here is derived from an EMBL/GenBank/DDBJ whole genome shotgun (WGS) entry which is preliminary data.</text>
</comment>
<gene>
    <name evidence="8" type="ORF">EV192_106112</name>
</gene>
<reference evidence="8 9" key="1">
    <citation type="submission" date="2019-03" db="EMBL/GenBank/DDBJ databases">
        <title>Genomic Encyclopedia of Type Strains, Phase IV (KMG-IV): sequencing the most valuable type-strain genomes for metagenomic binning, comparative biology and taxonomic classification.</title>
        <authorList>
            <person name="Goeker M."/>
        </authorList>
    </citation>
    <scope>NUCLEOTIDE SEQUENCE [LARGE SCALE GENOMIC DNA]</scope>
    <source>
        <strain evidence="8 9">DSM 45934</strain>
    </source>
</reference>
<dbReference type="InterPro" id="IPR036396">
    <property type="entry name" value="Cyt_P450_sf"/>
</dbReference>
<dbReference type="EMBL" id="SLWS01000006">
    <property type="protein sequence ID" value="TCO56639.1"/>
    <property type="molecule type" value="Genomic_DNA"/>
</dbReference>
<dbReference type="InterPro" id="IPR001128">
    <property type="entry name" value="Cyt_P450"/>
</dbReference>
<dbReference type="InterPro" id="IPR017972">
    <property type="entry name" value="Cyt_P450_CS"/>
</dbReference>
<dbReference type="PANTHER" id="PTHR46696:SF1">
    <property type="entry name" value="CYTOCHROME P450 YJIB-RELATED"/>
    <property type="match status" value="1"/>
</dbReference>
<evidence type="ECO:0000256" key="3">
    <source>
        <dbReference type="ARBA" id="ARBA00022723"/>
    </source>
</evidence>
<evidence type="ECO:0000313" key="8">
    <source>
        <dbReference type="EMBL" id="TCO56639.1"/>
    </source>
</evidence>
<proteinExistence type="inferred from homology"/>
<sequence length="399" mass="43833">MSPVALDDDFIQNPYALYDRLRRDDPITQAVTPRGMRLWLVTRYDEARAVLTDPSVSKAPNNFNRLFAGSSSTPQMYSRALVGHMLNSDPPDHTRLRKLVTKAFTPGTVERLRPRIEQITDELLDAMAEHDQVDLLDAYAFPLPVTVICELLGVPRDDRNDFREWSNTLLSADQWEKVAPASTAMTAYLANLIAAKRATPGGDMLTDLVHASDEGDRLSEQELVAMAFLLLVAGHETTVNLIGNAVYALLRNPEQLARLRANPSLLPNAVEEFLRFDSPVDLTTMRITTAPVKVGAVLVPADEVIMVSLVSANRDLARFGQADQLDVGRKAAGHLAFGHGIHYCLGAPLARLEGQLAIGKLINRFPGLALAADPAAMRWRFSTLMHGLEALPVSLTVQT</sequence>
<dbReference type="Pfam" id="PF00067">
    <property type="entry name" value="p450"/>
    <property type="match status" value="1"/>
</dbReference>
<organism evidence="8 9">
    <name type="scientific">Actinocrispum wychmicini</name>
    <dbReference type="NCBI Taxonomy" id="1213861"/>
    <lineage>
        <taxon>Bacteria</taxon>
        <taxon>Bacillati</taxon>
        <taxon>Actinomycetota</taxon>
        <taxon>Actinomycetes</taxon>
        <taxon>Pseudonocardiales</taxon>
        <taxon>Pseudonocardiaceae</taxon>
        <taxon>Actinocrispum</taxon>
    </lineage>
</organism>
<dbReference type="PROSITE" id="PS00086">
    <property type="entry name" value="CYTOCHROME_P450"/>
    <property type="match status" value="1"/>
</dbReference>
<dbReference type="SUPFAM" id="SSF48264">
    <property type="entry name" value="Cytochrome P450"/>
    <property type="match status" value="1"/>
</dbReference>
<dbReference type="PANTHER" id="PTHR46696">
    <property type="entry name" value="P450, PUTATIVE (EUROFUNG)-RELATED"/>
    <property type="match status" value="1"/>
</dbReference>
<keyword evidence="6 7" id="KW-0503">Monooxygenase</keyword>
<name>A0A4R2JJF2_9PSEU</name>
<dbReference type="GO" id="GO:0016705">
    <property type="term" value="F:oxidoreductase activity, acting on paired donors, with incorporation or reduction of molecular oxygen"/>
    <property type="evidence" value="ECO:0007669"/>
    <property type="project" value="InterPro"/>
</dbReference>
<dbReference type="AlphaFoldDB" id="A0A4R2JJF2"/>
<dbReference type="RefSeq" id="WP_132120101.1">
    <property type="nucleotide sequence ID" value="NZ_SLWS01000006.1"/>
</dbReference>
<evidence type="ECO:0000256" key="2">
    <source>
        <dbReference type="ARBA" id="ARBA00022617"/>
    </source>
</evidence>
<dbReference type="Gene3D" id="1.10.630.10">
    <property type="entry name" value="Cytochrome P450"/>
    <property type="match status" value="1"/>
</dbReference>